<keyword evidence="11" id="KW-0067">ATP-binding</keyword>
<evidence type="ECO:0000256" key="16">
    <source>
        <dbReference type="ARBA" id="ARBA00059677"/>
    </source>
</evidence>
<evidence type="ECO:0000256" key="8">
    <source>
        <dbReference type="ARBA" id="ARBA00022695"/>
    </source>
</evidence>
<dbReference type="EC" id="2.7.1.24" evidence="20"/>
<organism evidence="23 24">
    <name type="scientific">Bugula neritina</name>
    <name type="common">Brown bryozoan</name>
    <name type="synonym">Sertularia neritina</name>
    <dbReference type="NCBI Taxonomy" id="10212"/>
    <lineage>
        <taxon>Eukaryota</taxon>
        <taxon>Metazoa</taxon>
        <taxon>Spiralia</taxon>
        <taxon>Lophotrochozoa</taxon>
        <taxon>Bryozoa</taxon>
        <taxon>Gymnolaemata</taxon>
        <taxon>Cheilostomatida</taxon>
        <taxon>Flustrina</taxon>
        <taxon>Buguloidea</taxon>
        <taxon>Bugulidae</taxon>
        <taxon>Bugula</taxon>
    </lineage>
</organism>
<dbReference type="GO" id="GO:0004595">
    <property type="term" value="F:pantetheine-phosphate adenylyltransferase activity"/>
    <property type="evidence" value="ECO:0007669"/>
    <property type="project" value="UniProtKB-EC"/>
</dbReference>
<dbReference type="Proteomes" id="UP000593567">
    <property type="component" value="Unassembled WGS sequence"/>
</dbReference>
<comment type="pathway">
    <text evidence="18">Cofactor biosynthesis; coenzyme A biosynthesis; CoA from (R)-pantothenate: step 5/5.</text>
</comment>
<keyword evidence="13" id="KW-0511">Multifunctional enzyme</keyword>
<comment type="caution">
    <text evidence="23">The sequence shown here is derived from an EMBL/GenBank/DDBJ whole genome shotgun (WGS) entry which is preliminary data.</text>
</comment>
<evidence type="ECO:0000256" key="15">
    <source>
        <dbReference type="ARBA" id="ARBA00051912"/>
    </source>
</evidence>
<evidence type="ECO:0000259" key="22">
    <source>
        <dbReference type="Pfam" id="PF01467"/>
    </source>
</evidence>
<keyword evidence="8" id="KW-0548">Nucleotidyltransferase</keyword>
<feature type="domain" description="Cytidyltransferase-like" evidence="22">
    <location>
        <begin position="176"/>
        <end position="318"/>
    </location>
</feature>
<comment type="catalytic activity">
    <reaction evidence="14">
        <text>(R)-4'-phosphopantetheine + ATP + H(+) = 3'-dephospho-CoA + diphosphate</text>
        <dbReference type="Rhea" id="RHEA:19801"/>
        <dbReference type="ChEBI" id="CHEBI:15378"/>
        <dbReference type="ChEBI" id="CHEBI:30616"/>
        <dbReference type="ChEBI" id="CHEBI:33019"/>
        <dbReference type="ChEBI" id="CHEBI:57328"/>
        <dbReference type="ChEBI" id="CHEBI:61723"/>
        <dbReference type="EC" id="2.7.7.3"/>
    </reaction>
    <physiologicalReaction direction="left-to-right" evidence="14">
        <dbReference type="Rhea" id="RHEA:19802"/>
    </physiologicalReaction>
</comment>
<evidence type="ECO:0000256" key="20">
    <source>
        <dbReference type="ARBA" id="ARBA00066359"/>
    </source>
</evidence>
<evidence type="ECO:0000256" key="17">
    <source>
        <dbReference type="ARBA" id="ARBA00060565"/>
    </source>
</evidence>
<keyword evidence="10" id="KW-0418">Kinase</keyword>
<dbReference type="Pfam" id="PF01121">
    <property type="entry name" value="CoaE"/>
    <property type="match status" value="1"/>
</dbReference>
<gene>
    <name evidence="23" type="ORF">EB796_013180</name>
</gene>
<comment type="subunit">
    <text evidence="3">Monomer.</text>
</comment>
<dbReference type="PROSITE" id="PS51219">
    <property type="entry name" value="DPCK"/>
    <property type="match status" value="1"/>
</dbReference>
<dbReference type="InterPro" id="IPR014729">
    <property type="entry name" value="Rossmann-like_a/b/a_fold"/>
</dbReference>
<keyword evidence="7" id="KW-0808">Transferase</keyword>
<dbReference type="InterPro" id="IPR001977">
    <property type="entry name" value="Depp_CoAkinase"/>
</dbReference>
<evidence type="ECO:0000256" key="10">
    <source>
        <dbReference type="ARBA" id="ARBA00022777"/>
    </source>
</evidence>
<sequence>MSSKSVLMCLDVSASRFSANVLSALKNVSTYKNVEKQVFVHMYSATPTSTSTSSSTSGSTTTAFSSGLFSTRPYLKKLLQCTSHVYNSASKHAPLLNFTVLQRYSPQQPQRLEGDVNLLLVDVHHMDPLVDAAKQYFGLSPDVQVISCHADETTPNDSLEALFQDLDPQTYDYCALGGTFDSIHNGHKVLLGAAIALTNKSLTIGVTDQAMNQRKTLHELITLIEDRKAAVREFVEQVRPEIEYEVVTLRDVYGPTVTDEKLQCIVVSEETKKGADMINQQRVGRGFSPMAKFCIPLVADDSHDAHQDAKVSSSSIREQKLGRLLRQPEPRSNLPARPYLIGLTGGIASGKSSVGKRLEALGAGLISSDLLAHKAYMKGSEAYHEIVKTFGEDIVNPESGEIERRKLGTIVFSDKSKLDQLNGIVWPATAKLVQQKIGELYQQGKEVCFIEAALLLEANWSSQLHEVWSCVIPEKEAVLRLHARDGLGEEEALKRIRSQSSNEYRVDNSNVVLCTLWDYQVTQQQVETAWKLLQERLKQFTTKQT</sequence>
<dbReference type="CDD" id="cd02022">
    <property type="entry name" value="DPCK"/>
    <property type="match status" value="1"/>
</dbReference>
<comment type="function">
    <text evidence="16">Bifunctional enzyme that catalyzes the fourth and fifth sequential steps of CoA biosynthetic pathway. The fourth reaction is catalyzed by the phosphopantetheine adenylyltransferase, coded by the coaD domain; the fifth reaction is catalyzed by the dephospho-CoA kinase, coded by the coaE domain. May act as a point of CoA biosynthesis regulation.</text>
</comment>
<name>A0A7J7JS47_BUGNE</name>
<keyword evidence="5" id="KW-0963">Cytoplasm</keyword>
<dbReference type="EMBL" id="VXIV02001945">
    <property type="protein sequence ID" value="KAF6028484.1"/>
    <property type="molecule type" value="Genomic_DNA"/>
</dbReference>
<dbReference type="AlphaFoldDB" id="A0A7J7JS47"/>
<dbReference type="PANTHER" id="PTHR10695:SF46">
    <property type="entry name" value="BIFUNCTIONAL COENZYME A SYNTHASE-RELATED"/>
    <property type="match status" value="1"/>
</dbReference>
<dbReference type="NCBIfam" id="TIGR00152">
    <property type="entry name" value="dephospho-CoA kinase"/>
    <property type="match status" value="1"/>
</dbReference>
<evidence type="ECO:0000256" key="9">
    <source>
        <dbReference type="ARBA" id="ARBA00022741"/>
    </source>
</evidence>
<dbReference type="OrthoDB" id="330671at2759"/>
<reference evidence="23" key="1">
    <citation type="submission" date="2020-06" db="EMBL/GenBank/DDBJ databases">
        <title>Draft genome of Bugula neritina, a colonial animal packing powerful symbionts and potential medicines.</title>
        <authorList>
            <person name="Rayko M."/>
        </authorList>
    </citation>
    <scope>NUCLEOTIDE SEQUENCE [LARGE SCALE GENOMIC DNA]</scope>
    <source>
        <strain evidence="23">Kwan_BN1</strain>
    </source>
</reference>
<evidence type="ECO:0000256" key="6">
    <source>
        <dbReference type="ARBA" id="ARBA00022553"/>
    </source>
</evidence>
<dbReference type="Gene3D" id="3.40.50.300">
    <property type="entry name" value="P-loop containing nucleotide triphosphate hydrolases"/>
    <property type="match status" value="1"/>
</dbReference>
<proteinExistence type="inferred from homology"/>
<evidence type="ECO:0000256" key="7">
    <source>
        <dbReference type="ARBA" id="ARBA00022679"/>
    </source>
</evidence>
<comment type="catalytic activity">
    <reaction evidence="15">
        <text>3'-dephospho-CoA + ATP = ADP + CoA + H(+)</text>
        <dbReference type="Rhea" id="RHEA:18245"/>
        <dbReference type="ChEBI" id="CHEBI:15378"/>
        <dbReference type="ChEBI" id="CHEBI:30616"/>
        <dbReference type="ChEBI" id="CHEBI:57287"/>
        <dbReference type="ChEBI" id="CHEBI:57328"/>
        <dbReference type="ChEBI" id="CHEBI:456216"/>
        <dbReference type="EC" id="2.7.1.24"/>
    </reaction>
    <physiologicalReaction direction="left-to-right" evidence="15">
        <dbReference type="Rhea" id="RHEA:18246"/>
    </physiologicalReaction>
</comment>
<accession>A0A7J7JS47</accession>
<comment type="similarity">
    <text evidence="19">In the central section; belongs to the eukaryotic CoaD family.</text>
</comment>
<evidence type="ECO:0000313" key="24">
    <source>
        <dbReference type="Proteomes" id="UP000593567"/>
    </source>
</evidence>
<dbReference type="GO" id="GO:0005759">
    <property type="term" value="C:mitochondrial matrix"/>
    <property type="evidence" value="ECO:0007669"/>
    <property type="project" value="UniProtKB-SubCell"/>
</dbReference>
<evidence type="ECO:0000313" key="23">
    <source>
        <dbReference type="EMBL" id="KAF6028484.1"/>
    </source>
</evidence>
<dbReference type="InterPro" id="IPR027417">
    <property type="entry name" value="P-loop_NTPase"/>
</dbReference>
<dbReference type="GO" id="GO:0015937">
    <property type="term" value="P:coenzyme A biosynthetic process"/>
    <property type="evidence" value="ECO:0007669"/>
    <property type="project" value="InterPro"/>
</dbReference>
<dbReference type="Gene3D" id="3.40.50.620">
    <property type="entry name" value="HUPs"/>
    <property type="match status" value="1"/>
</dbReference>
<dbReference type="CDD" id="cd02164">
    <property type="entry name" value="PPAT_CoAS"/>
    <property type="match status" value="1"/>
</dbReference>
<keyword evidence="6" id="KW-0597">Phosphoprotein</keyword>
<dbReference type="PANTHER" id="PTHR10695">
    <property type="entry name" value="DEPHOSPHO-COA KINASE-RELATED"/>
    <property type="match status" value="1"/>
</dbReference>
<dbReference type="SUPFAM" id="SSF52540">
    <property type="entry name" value="P-loop containing nucleoside triphosphate hydrolases"/>
    <property type="match status" value="1"/>
</dbReference>
<evidence type="ECO:0000256" key="18">
    <source>
        <dbReference type="ARBA" id="ARBA00060696"/>
    </source>
</evidence>
<evidence type="ECO:0000256" key="14">
    <source>
        <dbReference type="ARBA" id="ARBA00051310"/>
    </source>
</evidence>
<comment type="pathway">
    <text evidence="17">Cofactor biosynthesis; coenzyme A biosynthesis; CoA from (R)-pantothenate: step 4/5.</text>
</comment>
<dbReference type="SUPFAM" id="SSF52374">
    <property type="entry name" value="Nucleotidylyl transferase"/>
    <property type="match status" value="1"/>
</dbReference>
<evidence type="ECO:0000256" key="13">
    <source>
        <dbReference type="ARBA" id="ARBA00023268"/>
    </source>
</evidence>
<dbReference type="GO" id="GO:0005524">
    <property type="term" value="F:ATP binding"/>
    <property type="evidence" value="ECO:0007669"/>
    <property type="project" value="UniProtKB-KW"/>
</dbReference>
<keyword evidence="12" id="KW-0496">Mitochondrion</keyword>
<evidence type="ECO:0000256" key="4">
    <source>
        <dbReference type="ARBA" id="ARBA00012392"/>
    </source>
</evidence>
<protein>
    <recommendedName>
        <fullName evidence="21">Bifunctional coenzyme A synthase</fullName>
        <ecNumber evidence="20">2.7.1.24</ecNumber>
        <ecNumber evidence="4">2.7.7.3</ecNumber>
    </recommendedName>
</protein>
<evidence type="ECO:0000256" key="1">
    <source>
        <dbReference type="ARBA" id="ARBA00004305"/>
    </source>
</evidence>
<evidence type="ECO:0000256" key="2">
    <source>
        <dbReference type="ARBA" id="ARBA00004496"/>
    </source>
</evidence>
<dbReference type="EC" id="2.7.7.3" evidence="4"/>
<evidence type="ECO:0000256" key="3">
    <source>
        <dbReference type="ARBA" id="ARBA00011245"/>
    </source>
</evidence>
<evidence type="ECO:0000256" key="11">
    <source>
        <dbReference type="ARBA" id="ARBA00022840"/>
    </source>
</evidence>
<evidence type="ECO:0000256" key="12">
    <source>
        <dbReference type="ARBA" id="ARBA00023128"/>
    </source>
</evidence>
<evidence type="ECO:0000256" key="5">
    <source>
        <dbReference type="ARBA" id="ARBA00022490"/>
    </source>
</evidence>
<evidence type="ECO:0000256" key="19">
    <source>
        <dbReference type="ARBA" id="ARBA00061673"/>
    </source>
</evidence>
<keyword evidence="24" id="KW-1185">Reference proteome</keyword>
<dbReference type="GO" id="GO:0004140">
    <property type="term" value="F:dephospho-CoA kinase activity"/>
    <property type="evidence" value="ECO:0007669"/>
    <property type="project" value="UniProtKB-EC"/>
</dbReference>
<dbReference type="HAMAP" id="MF_00376">
    <property type="entry name" value="Dephospho_CoA_kinase"/>
    <property type="match status" value="1"/>
</dbReference>
<keyword evidence="9" id="KW-0547">Nucleotide-binding</keyword>
<dbReference type="InterPro" id="IPR004821">
    <property type="entry name" value="Cyt_trans-like"/>
</dbReference>
<dbReference type="FunFam" id="3.40.50.620:FF:000089">
    <property type="entry name" value="Bifunctional coenzyme A synthase"/>
    <property type="match status" value="1"/>
</dbReference>
<dbReference type="Pfam" id="PF01467">
    <property type="entry name" value="CTP_transf_like"/>
    <property type="match status" value="1"/>
</dbReference>
<evidence type="ECO:0000256" key="21">
    <source>
        <dbReference type="ARBA" id="ARBA00067394"/>
    </source>
</evidence>
<dbReference type="NCBIfam" id="NF001985">
    <property type="entry name" value="PRK00777.1"/>
    <property type="match status" value="1"/>
</dbReference>
<dbReference type="FunFam" id="3.40.50.300:FF:000899">
    <property type="entry name" value="Bifunctional coenzyme A synthase"/>
    <property type="match status" value="1"/>
</dbReference>
<comment type="subcellular location">
    <subcellularLocation>
        <location evidence="2">Cytoplasm</location>
    </subcellularLocation>
    <subcellularLocation>
        <location evidence="1">Mitochondrion matrix</location>
    </subcellularLocation>
</comment>